<evidence type="ECO:0000313" key="5">
    <source>
        <dbReference type="EMBL" id="AFZ70674.1"/>
    </source>
</evidence>
<name>L0AB81_CALLD</name>
<organism evidence="5 6">
    <name type="scientific">Caldisphaera lagunensis (strain DSM 15908 / JCM 11604 / ANMR 0165 / IC-154)</name>
    <dbReference type="NCBI Taxonomy" id="1056495"/>
    <lineage>
        <taxon>Archaea</taxon>
        <taxon>Thermoproteota</taxon>
        <taxon>Thermoprotei</taxon>
        <taxon>Acidilobales</taxon>
        <taxon>Caldisphaeraceae</taxon>
        <taxon>Caldisphaera</taxon>
    </lineage>
</organism>
<dbReference type="GO" id="GO:0008460">
    <property type="term" value="F:dTDP-glucose 4,6-dehydratase activity"/>
    <property type="evidence" value="ECO:0007669"/>
    <property type="project" value="InterPro"/>
</dbReference>
<keyword evidence="6" id="KW-1185">Reference proteome</keyword>
<evidence type="ECO:0000256" key="1">
    <source>
        <dbReference type="ARBA" id="ARBA00001911"/>
    </source>
</evidence>
<dbReference type="GeneID" id="14212203"/>
<dbReference type="InterPro" id="IPR005888">
    <property type="entry name" value="dTDP_Gluc_deHydtase"/>
</dbReference>
<sequence length="336" mass="39154">MRYLITGGLGFIGSNFVRYLLENYKEENNLITIVDYMGIGSNINNLKGLEGKYELINADIANKNIMKKLIENIDIIINFAAETHVDRSISNPEPFLHSNLIGVFNILEIIRESKRKNEIKLIHISTDEVYGDLFNSEADENFPLKPSSPYSAAKASADLFILSYNRTYDINAIILRPSNNYGYYQFPEKLIPKTIIKALNDQKIPLYGDGNQERQWTFVIDTCNAIYEISKKSNKYGEIYNVSSNDVVKNIEVVKKILKLLNKDEGLIEFVEDRPGHDKRYKTISEKIKKSINWYPKYNFEKGIELTVRWYVSNEWWWKPLINEKVLNKTPWKVKW</sequence>
<evidence type="ECO:0000313" key="6">
    <source>
        <dbReference type="Proteomes" id="UP000010469"/>
    </source>
</evidence>
<dbReference type="NCBIfam" id="TIGR01181">
    <property type="entry name" value="dTDP_gluc_dehyt"/>
    <property type="match status" value="1"/>
</dbReference>
<keyword evidence="3" id="KW-0456">Lyase</keyword>
<reference evidence="6" key="1">
    <citation type="submission" date="2012-03" db="EMBL/GenBank/DDBJ databases">
        <title>Complete genome of Caldisphaera lagunensis DSM 15908.</title>
        <authorList>
            <person name="Lucas S."/>
            <person name="Copeland A."/>
            <person name="Lapidus A."/>
            <person name="Glavina del Rio T."/>
            <person name="Dalin E."/>
            <person name="Tice H."/>
            <person name="Bruce D."/>
            <person name="Goodwin L."/>
            <person name="Pitluck S."/>
            <person name="Peters L."/>
            <person name="Mikhailova N."/>
            <person name="Teshima H."/>
            <person name="Kyrpides N."/>
            <person name="Mavromatis K."/>
            <person name="Ivanova N."/>
            <person name="Brettin T."/>
            <person name="Detter J.C."/>
            <person name="Han C."/>
            <person name="Larimer F."/>
            <person name="Land M."/>
            <person name="Hauser L."/>
            <person name="Markowitz V."/>
            <person name="Cheng J.-F."/>
            <person name="Hugenholtz P."/>
            <person name="Woyke T."/>
            <person name="Wu D."/>
            <person name="Spring S."/>
            <person name="Schroeder M."/>
            <person name="Brambilla E."/>
            <person name="Klenk H.-P."/>
            <person name="Eisen J.A."/>
        </authorList>
    </citation>
    <scope>NUCLEOTIDE SEQUENCE [LARGE SCALE GENOMIC DNA]</scope>
    <source>
        <strain evidence="6">DSM 15908 / JCM 11604 / IC-154</strain>
    </source>
</reference>
<dbReference type="EMBL" id="CP003378">
    <property type="protein sequence ID" value="AFZ70674.1"/>
    <property type="molecule type" value="Genomic_DNA"/>
</dbReference>
<feature type="domain" description="NAD(P)-binding" evidence="4">
    <location>
        <begin position="4"/>
        <end position="305"/>
    </location>
</feature>
<evidence type="ECO:0000259" key="4">
    <source>
        <dbReference type="Pfam" id="PF16363"/>
    </source>
</evidence>
<dbReference type="InterPro" id="IPR016040">
    <property type="entry name" value="NAD(P)-bd_dom"/>
</dbReference>
<proteinExistence type="predicted"/>
<accession>L0AB81</accession>
<dbReference type="HOGENOM" id="CLU_007383_1_14_2"/>
<dbReference type="RefSeq" id="WP_015232571.1">
    <property type="nucleotide sequence ID" value="NC_019791.1"/>
</dbReference>
<dbReference type="PANTHER" id="PTHR43000">
    <property type="entry name" value="DTDP-D-GLUCOSE 4,6-DEHYDRATASE-RELATED"/>
    <property type="match status" value="1"/>
</dbReference>
<dbReference type="GO" id="GO:0009225">
    <property type="term" value="P:nucleotide-sugar metabolic process"/>
    <property type="evidence" value="ECO:0007669"/>
    <property type="project" value="InterPro"/>
</dbReference>
<dbReference type="SUPFAM" id="SSF51735">
    <property type="entry name" value="NAD(P)-binding Rossmann-fold domains"/>
    <property type="match status" value="1"/>
</dbReference>
<comment type="cofactor">
    <cofactor evidence="1">
        <name>NAD(+)</name>
        <dbReference type="ChEBI" id="CHEBI:57540"/>
    </cofactor>
</comment>
<dbReference type="KEGG" id="clg:Calag_0943"/>
<evidence type="ECO:0000256" key="2">
    <source>
        <dbReference type="ARBA" id="ARBA00023027"/>
    </source>
</evidence>
<dbReference type="Gene3D" id="3.90.25.10">
    <property type="entry name" value="UDP-galactose 4-epimerase, domain 1"/>
    <property type="match status" value="1"/>
</dbReference>
<dbReference type="Pfam" id="PF16363">
    <property type="entry name" value="GDP_Man_Dehyd"/>
    <property type="match status" value="1"/>
</dbReference>
<protein>
    <submittedName>
        <fullName evidence="5">dTDP-glucose 4,6-dehydratase</fullName>
    </submittedName>
</protein>
<dbReference type="Gene3D" id="3.40.50.720">
    <property type="entry name" value="NAD(P)-binding Rossmann-like Domain"/>
    <property type="match status" value="1"/>
</dbReference>
<dbReference type="InterPro" id="IPR036291">
    <property type="entry name" value="NAD(P)-bd_dom_sf"/>
</dbReference>
<dbReference type="Proteomes" id="UP000010469">
    <property type="component" value="Chromosome"/>
</dbReference>
<dbReference type="FunCoup" id="L0AB81">
    <property type="interactions" value="65"/>
</dbReference>
<dbReference type="STRING" id="1056495.Calag_0943"/>
<evidence type="ECO:0000256" key="3">
    <source>
        <dbReference type="ARBA" id="ARBA00023239"/>
    </source>
</evidence>
<dbReference type="eggNOG" id="arCOG01371">
    <property type="taxonomic scope" value="Archaea"/>
</dbReference>
<dbReference type="OrthoDB" id="4907at2157"/>
<gene>
    <name evidence="5" type="ordered locus">Calag_0943</name>
</gene>
<dbReference type="InParanoid" id="L0AB81"/>
<dbReference type="AlphaFoldDB" id="L0AB81"/>
<dbReference type="CDD" id="cd05246">
    <property type="entry name" value="dTDP_GD_SDR_e"/>
    <property type="match status" value="1"/>
</dbReference>
<keyword evidence="2" id="KW-0520">NAD</keyword>